<dbReference type="EMBL" id="ABKX01000009">
    <property type="protein sequence ID" value="EDS90902.1"/>
    <property type="molecule type" value="Genomic_DNA"/>
</dbReference>
<dbReference type="Proteomes" id="UP000003042">
    <property type="component" value="Unassembled WGS sequence"/>
</dbReference>
<proteinExistence type="predicted"/>
<protein>
    <submittedName>
        <fullName evidence="1">Uncharacterized protein</fullName>
    </submittedName>
</protein>
<accession>A0ABC9NLD4</accession>
<reference evidence="1 2" key="1">
    <citation type="submission" date="2008-02" db="EMBL/GenBank/DDBJ databases">
        <title>Annotation of Escherichia albertii TW07627.</title>
        <authorList>
            <person name="Sutton G."/>
            <person name="Whittam T.S."/>
            <person name="Sebastian Y."/>
        </authorList>
    </citation>
    <scope>NUCLEOTIDE SEQUENCE [LARGE SCALE GENOMIC DNA]</scope>
    <source>
        <strain evidence="1 2">TW07627</strain>
    </source>
</reference>
<name>A0ABC9NLD4_ESCAT</name>
<organism evidence="1 2">
    <name type="scientific">Escherichia albertii (strain TW07627)</name>
    <dbReference type="NCBI Taxonomy" id="502347"/>
    <lineage>
        <taxon>Bacteria</taxon>
        <taxon>Pseudomonadati</taxon>
        <taxon>Pseudomonadota</taxon>
        <taxon>Gammaproteobacteria</taxon>
        <taxon>Enterobacterales</taxon>
        <taxon>Enterobacteriaceae</taxon>
        <taxon>Escherichia</taxon>
    </lineage>
</organism>
<comment type="caution">
    <text evidence="1">The sequence shown here is derived from an EMBL/GenBank/DDBJ whole genome shotgun (WGS) entry which is preliminary data.</text>
</comment>
<gene>
    <name evidence="1" type="ORF">ESCAB7627_2136</name>
</gene>
<evidence type="ECO:0000313" key="1">
    <source>
        <dbReference type="EMBL" id="EDS90902.1"/>
    </source>
</evidence>
<dbReference type="RefSeq" id="WP_001064716.1">
    <property type="nucleotide sequence ID" value="NZ_CH991859.1"/>
</dbReference>
<sequence>MNNQNIDELITTLEKAVALANTLPTPMGDFEDAKKVDELTIQLREIIHPKKPVQLKGFIDINHF</sequence>
<evidence type="ECO:0000313" key="2">
    <source>
        <dbReference type="Proteomes" id="UP000003042"/>
    </source>
</evidence>
<dbReference type="AlphaFoldDB" id="A0ABC9NLD4"/>